<dbReference type="PANTHER" id="PTHR46533:SF1">
    <property type="entry name" value="ZINC FINGER MYND DOMAIN-CONTAINING PROTEIN 12"/>
    <property type="match status" value="1"/>
</dbReference>
<protein>
    <submittedName>
        <fullName evidence="1">Uncharacterized protein</fullName>
    </submittedName>
</protein>
<comment type="caution">
    <text evidence="1">The sequence shown here is derived from an EMBL/GenBank/DDBJ whole genome shotgun (WGS) entry which is preliminary data.</text>
</comment>
<dbReference type="Proteomes" id="UP000626109">
    <property type="component" value="Unassembled WGS sequence"/>
</dbReference>
<organism evidence="1 2">
    <name type="scientific">Polarella glacialis</name>
    <name type="common">Dinoflagellate</name>
    <dbReference type="NCBI Taxonomy" id="89957"/>
    <lineage>
        <taxon>Eukaryota</taxon>
        <taxon>Sar</taxon>
        <taxon>Alveolata</taxon>
        <taxon>Dinophyceae</taxon>
        <taxon>Suessiales</taxon>
        <taxon>Suessiaceae</taxon>
        <taxon>Polarella</taxon>
    </lineage>
</organism>
<dbReference type="AlphaFoldDB" id="A0A813IE21"/>
<accession>A0A813IE21</accession>
<gene>
    <name evidence="1" type="ORF">PGLA2088_LOCUS8827</name>
</gene>
<dbReference type="SUPFAM" id="SSF52047">
    <property type="entry name" value="RNI-like"/>
    <property type="match status" value="1"/>
</dbReference>
<name>A0A813IE21_POLGL</name>
<proteinExistence type="predicted"/>
<dbReference type="PANTHER" id="PTHR46533">
    <property type="entry name" value="ZINC FINGER MYND DOMAIN-CONTAINING PROTEIN 12"/>
    <property type="match status" value="1"/>
</dbReference>
<sequence length="339" mass="36685">MVPVQVRNAEDFKAALSGNAVTHVCFPRQANCAALVAEVAGALKVNATLTSLSFGDFNGIGTAGAAALAEALKVDATLTSLSFGQCNCIGPQGAVALAEALKAAAVFWETLQQNYSLCDLRIGFTSGLGGLPSETTILLARNREPALVLTASLFALPEDEVHVTLTSLGGEERFRHQFERGLSLVAFMHHVQESPGLSHRRLRVVLPDGREVMPMPDVTLTTLMPCKVKYTCEITGSPATLVCSECPVYFATHEHFDIWWRGIGNLIAQDIVVLRAPPKMIGSEEERKRRSEELMGIRKELLELCTETAQKFLVQGKYELAVPGALQSLKFAIDVFGSE</sequence>
<evidence type="ECO:0000313" key="1">
    <source>
        <dbReference type="EMBL" id="CAE8651090.1"/>
    </source>
</evidence>
<feature type="non-terminal residue" evidence="1">
    <location>
        <position position="339"/>
    </location>
</feature>
<dbReference type="EMBL" id="CAJNNW010009583">
    <property type="protein sequence ID" value="CAE8651090.1"/>
    <property type="molecule type" value="Genomic_DNA"/>
</dbReference>
<dbReference type="InterPro" id="IPR032675">
    <property type="entry name" value="LRR_dom_sf"/>
</dbReference>
<dbReference type="Gene3D" id="3.80.10.10">
    <property type="entry name" value="Ribonuclease Inhibitor"/>
    <property type="match status" value="1"/>
</dbReference>
<reference evidence="1" key="1">
    <citation type="submission" date="2021-02" db="EMBL/GenBank/DDBJ databases">
        <authorList>
            <person name="Dougan E. K."/>
            <person name="Rhodes N."/>
            <person name="Thang M."/>
            <person name="Chan C."/>
        </authorList>
    </citation>
    <scope>NUCLEOTIDE SEQUENCE</scope>
</reference>
<dbReference type="InterPro" id="IPR053248">
    <property type="entry name" value="Zinc_finger_MYND_domain"/>
</dbReference>
<dbReference type="Pfam" id="PF13516">
    <property type="entry name" value="LRR_6"/>
    <property type="match status" value="2"/>
</dbReference>
<dbReference type="InterPro" id="IPR001611">
    <property type="entry name" value="Leu-rich_rpt"/>
</dbReference>
<evidence type="ECO:0000313" key="2">
    <source>
        <dbReference type="Proteomes" id="UP000626109"/>
    </source>
</evidence>
<dbReference type="SMART" id="SM00368">
    <property type="entry name" value="LRR_RI"/>
    <property type="match status" value="2"/>
</dbReference>